<dbReference type="AlphaFoldDB" id="A0A7X0EUH6"/>
<sequence length="229" mass="25666">MKLLLKVFLATSLIITYEVRAQEYLSPHSLMLGMAGQYFEKLKTVFKDAYASDSTVQVMIRSSSPEKVIYIKDTARGHMLFSSTASVRVYDVDVKENWKEIEQARGIKIQGVDALQALGDVQDIRLSTKSRNISPELYAKLRELWQQELMSVRRNAGGKPSLTLDGATYDYSLRLSQVVFISGTAADGASQRLDKLASIAYDLELLVDEKKSEGEILKEISVFNQMPAI</sequence>
<proteinExistence type="predicted"/>
<dbReference type="Proteomes" id="UP000557193">
    <property type="component" value="Unassembled WGS sequence"/>
</dbReference>
<reference evidence="1 2" key="1">
    <citation type="submission" date="2020-08" db="EMBL/GenBank/DDBJ databases">
        <title>Functional genomics of gut bacteria from endangered species of beetles.</title>
        <authorList>
            <person name="Carlos-Shanley C."/>
        </authorList>
    </citation>
    <scope>NUCLEOTIDE SEQUENCE [LARGE SCALE GENOMIC DNA]</scope>
    <source>
        <strain evidence="1 2">S00202</strain>
    </source>
</reference>
<comment type="caution">
    <text evidence="1">The sequence shown here is derived from an EMBL/GenBank/DDBJ whole genome shotgun (WGS) entry which is preliminary data.</text>
</comment>
<evidence type="ECO:0000313" key="1">
    <source>
        <dbReference type="EMBL" id="MBB6342154.1"/>
    </source>
</evidence>
<evidence type="ECO:0000313" key="2">
    <source>
        <dbReference type="Proteomes" id="UP000557193"/>
    </source>
</evidence>
<keyword evidence="2" id="KW-1185">Reference proteome</keyword>
<gene>
    <name evidence="1" type="ORF">HNP49_002336</name>
</gene>
<dbReference type="RefSeq" id="WP_184683456.1">
    <property type="nucleotide sequence ID" value="NZ_JACHLL010000004.1"/>
</dbReference>
<dbReference type="EMBL" id="JACHLL010000004">
    <property type="protein sequence ID" value="MBB6342154.1"/>
    <property type="molecule type" value="Genomic_DNA"/>
</dbReference>
<protein>
    <submittedName>
        <fullName evidence="1">Uncharacterized protein</fullName>
    </submittedName>
</protein>
<accession>A0A7X0EUH6</accession>
<name>A0A7X0EUH6_9PSED</name>
<organism evidence="1 2">
    <name type="scientific">Pseudomonas fluvialis</name>
    <dbReference type="NCBI Taxonomy" id="1793966"/>
    <lineage>
        <taxon>Bacteria</taxon>
        <taxon>Pseudomonadati</taxon>
        <taxon>Pseudomonadota</taxon>
        <taxon>Gammaproteobacteria</taxon>
        <taxon>Pseudomonadales</taxon>
        <taxon>Pseudomonadaceae</taxon>
        <taxon>Pseudomonas</taxon>
    </lineage>
</organism>